<sequence>MPLNQEAIETLPTREHNNDERSDLESLLQQMQKDRKQMHQNWQDFCLKAEKLLEKMADEHVKLTKAITEQYEKAVDDTLSTFESDFAEISRMSTPENASVSLSDRFFNKFAKYDAELGKPDHEKAASDSLSKMTNG</sequence>
<dbReference type="PATRIC" id="fig|45073.5.peg.1415"/>
<feature type="compositionally biased region" description="Basic and acidic residues" evidence="1">
    <location>
        <begin position="12"/>
        <end position="22"/>
    </location>
</feature>
<accession>A0A0W0Y035</accession>
<proteinExistence type="predicted"/>
<organism evidence="2 3">
    <name type="scientific">Legionella quinlivanii</name>
    <dbReference type="NCBI Taxonomy" id="45073"/>
    <lineage>
        <taxon>Bacteria</taxon>
        <taxon>Pseudomonadati</taxon>
        <taxon>Pseudomonadota</taxon>
        <taxon>Gammaproteobacteria</taxon>
        <taxon>Legionellales</taxon>
        <taxon>Legionellaceae</taxon>
        <taxon>Legionella</taxon>
    </lineage>
</organism>
<dbReference type="Proteomes" id="UP000054618">
    <property type="component" value="Unassembled WGS sequence"/>
</dbReference>
<evidence type="ECO:0000313" key="2">
    <source>
        <dbReference type="EMBL" id="KTD50018.1"/>
    </source>
</evidence>
<keyword evidence="3" id="KW-1185">Reference proteome</keyword>
<dbReference type="AlphaFoldDB" id="A0A0W0Y035"/>
<protein>
    <submittedName>
        <fullName evidence="2">Uncharacterized protein</fullName>
    </submittedName>
</protein>
<gene>
    <name evidence="2" type="ORF">Lqui_1343</name>
</gene>
<dbReference type="STRING" id="45073.Lqui_1343"/>
<comment type="caution">
    <text evidence="2">The sequence shown here is derived from an EMBL/GenBank/DDBJ whole genome shotgun (WGS) entry which is preliminary data.</text>
</comment>
<dbReference type="EMBL" id="LNYS01000008">
    <property type="protein sequence ID" value="KTD50018.1"/>
    <property type="molecule type" value="Genomic_DNA"/>
</dbReference>
<reference evidence="2 3" key="1">
    <citation type="submission" date="2015-11" db="EMBL/GenBank/DDBJ databases">
        <title>Genomic analysis of 38 Legionella species identifies large and diverse effector repertoires.</title>
        <authorList>
            <person name="Burstein D."/>
            <person name="Amaro F."/>
            <person name="Zusman T."/>
            <person name="Lifshitz Z."/>
            <person name="Cohen O."/>
            <person name="Gilbert J.A."/>
            <person name="Pupko T."/>
            <person name="Shuman H.A."/>
            <person name="Segal G."/>
        </authorList>
    </citation>
    <scope>NUCLEOTIDE SEQUENCE [LARGE SCALE GENOMIC DNA]</scope>
    <source>
        <strain evidence="2 3">CDC#1442-AUS-E</strain>
    </source>
</reference>
<evidence type="ECO:0000313" key="3">
    <source>
        <dbReference type="Proteomes" id="UP000054618"/>
    </source>
</evidence>
<dbReference type="OrthoDB" id="9923330at2"/>
<name>A0A0W0Y035_9GAMM</name>
<evidence type="ECO:0000256" key="1">
    <source>
        <dbReference type="SAM" id="MobiDB-lite"/>
    </source>
</evidence>
<feature type="region of interest" description="Disordered" evidence="1">
    <location>
        <begin position="1"/>
        <end position="22"/>
    </location>
</feature>
<dbReference type="RefSeq" id="WP_058507463.1">
    <property type="nucleotide sequence ID" value="NZ_CAAAIK010000005.1"/>
</dbReference>